<dbReference type="AlphaFoldDB" id="A0A1T4RNV7"/>
<sequence>MCFFGGGAATPSSTVVNQTVPAPTPPPTAPAATPTANPTKSPETRQSANPNAVGYGSLIIPRTAISPVSRSVPGA</sequence>
<feature type="region of interest" description="Disordered" evidence="1">
    <location>
        <begin position="1"/>
        <end position="55"/>
    </location>
</feature>
<reference evidence="3" key="1">
    <citation type="submission" date="2017-02" db="EMBL/GenBank/DDBJ databases">
        <authorList>
            <person name="Varghese N."/>
            <person name="Submissions S."/>
        </authorList>
    </citation>
    <scope>NUCLEOTIDE SEQUENCE [LARGE SCALE GENOMIC DNA]</scope>
    <source>
        <strain evidence="3">ATCC 27094</strain>
    </source>
</reference>
<organism evidence="2 3">
    <name type="scientific">Enhydrobacter aerosaccus</name>
    <dbReference type="NCBI Taxonomy" id="225324"/>
    <lineage>
        <taxon>Bacteria</taxon>
        <taxon>Pseudomonadati</taxon>
        <taxon>Pseudomonadota</taxon>
        <taxon>Alphaproteobacteria</taxon>
        <taxon>Hyphomicrobiales</taxon>
        <taxon>Enhydrobacter</taxon>
    </lineage>
</organism>
<accession>A0A1T4RNV7</accession>
<dbReference type="STRING" id="225324.SAMN02745126_03998"/>
<dbReference type="EMBL" id="FUWJ01000005">
    <property type="protein sequence ID" value="SKA17659.1"/>
    <property type="molecule type" value="Genomic_DNA"/>
</dbReference>
<dbReference type="Proteomes" id="UP000190092">
    <property type="component" value="Unassembled WGS sequence"/>
</dbReference>
<evidence type="ECO:0000313" key="3">
    <source>
        <dbReference type="Proteomes" id="UP000190092"/>
    </source>
</evidence>
<evidence type="ECO:0000313" key="2">
    <source>
        <dbReference type="EMBL" id="SKA17659.1"/>
    </source>
</evidence>
<evidence type="ECO:0000256" key="1">
    <source>
        <dbReference type="SAM" id="MobiDB-lite"/>
    </source>
</evidence>
<keyword evidence="3" id="KW-1185">Reference proteome</keyword>
<proteinExistence type="predicted"/>
<feature type="compositionally biased region" description="Polar residues" evidence="1">
    <location>
        <begin position="40"/>
        <end position="50"/>
    </location>
</feature>
<feature type="compositionally biased region" description="Low complexity" evidence="1">
    <location>
        <begin position="30"/>
        <end position="39"/>
    </location>
</feature>
<protein>
    <submittedName>
        <fullName evidence="2">Uncharacterized protein</fullName>
    </submittedName>
</protein>
<feature type="compositionally biased region" description="Polar residues" evidence="1">
    <location>
        <begin position="10"/>
        <end position="20"/>
    </location>
</feature>
<name>A0A1T4RNV7_9HYPH</name>
<gene>
    <name evidence="2" type="ORF">SAMN02745126_03998</name>
</gene>